<dbReference type="SMART" id="SM00028">
    <property type="entry name" value="TPR"/>
    <property type="match status" value="6"/>
</dbReference>
<dbReference type="EnsemblMetazoa" id="SMAR008648-RA">
    <property type="protein sequence ID" value="SMAR008648-PA"/>
    <property type="gene ID" value="SMAR008648"/>
</dbReference>
<keyword evidence="11" id="KW-0256">Endoplasmic reticulum</keyword>
<evidence type="ECO:0000256" key="11">
    <source>
        <dbReference type="ARBA" id="ARBA00022824"/>
    </source>
</evidence>
<dbReference type="Pfam" id="PF08409">
    <property type="entry name" value="TMTC_DUF1736"/>
    <property type="match status" value="1"/>
</dbReference>
<evidence type="ECO:0000313" key="20">
    <source>
        <dbReference type="Proteomes" id="UP000014500"/>
    </source>
</evidence>
<comment type="function">
    <text evidence="1">Transfers mannosyl residues to the hydroxyl group of serine or threonine residues.</text>
</comment>
<feature type="transmembrane region" description="Helical" evidence="17">
    <location>
        <begin position="394"/>
        <end position="415"/>
    </location>
</feature>
<dbReference type="InterPro" id="IPR019734">
    <property type="entry name" value="TPR_rpt"/>
</dbReference>
<evidence type="ECO:0000259" key="18">
    <source>
        <dbReference type="Pfam" id="PF08409"/>
    </source>
</evidence>
<evidence type="ECO:0000256" key="7">
    <source>
        <dbReference type="ARBA" id="ARBA00022679"/>
    </source>
</evidence>
<dbReference type="EC" id="2.4.1.109" evidence="6"/>
<dbReference type="InterPro" id="IPR052346">
    <property type="entry name" value="O-mannosyl-transferase_TMTC"/>
</dbReference>
<evidence type="ECO:0000256" key="1">
    <source>
        <dbReference type="ARBA" id="ARBA00003582"/>
    </source>
</evidence>
<evidence type="ECO:0000256" key="6">
    <source>
        <dbReference type="ARBA" id="ARBA00012839"/>
    </source>
</evidence>
<feature type="transmembrane region" description="Helical" evidence="17">
    <location>
        <begin position="361"/>
        <end position="382"/>
    </location>
</feature>
<dbReference type="Proteomes" id="UP000014500">
    <property type="component" value="Unassembled WGS sequence"/>
</dbReference>
<name>T1J4V1_STRMM</name>
<feature type="transmembrane region" description="Helical" evidence="17">
    <location>
        <begin position="310"/>
        <end position="331"/>
    </location>
</feature>
<reference evidence="19" key="2">
    <citation type="submission" date="2015-02" db="UniProtKB">
        <authorList>
            <consortium name="EnsemblMetazoa"/>
        </authorList>
    </citation>
    <scope>IDENTIFICATION</scope>
</reference>
<dbReference type="OMA" id="HWQHAVA"/>
<dbReference type="GO" id="GO:0030968">
    <property type="term" value="P:endoplasmic reticulum unfolded protein response"/>
    <property type="evidence" value="ECO:0007669"/>
    <property type="project" value="TreeGrafter"/>
</dbReference>
<dbReference type="PROSITE" id="PS50005">
    <property type="entry name" value="TPR"/>
    <property type="match status" value="4"/>
</dbReference>
<feature type="repeat" description="TPR" evidence="16">
    <location>
        <begin position="680"/>
        <end position="713"/>
    </location>
</feature>
<dbReference type="PANTHER" id="PTHR44227">
    <property type="match status" value="1"/>
</dbReference>
<feature type="repeat" description="TPR" evidence="16">
    <location>
        <begin position="714"/>
        <end position="747"/>
    </location>
</feature>
<evidence type="ECO:0000256" key="4">
    <source>
        <dbReference type="ARBA" id="ARBA00004922"/>
    </source>
</evidence>
<dbReference type="UniPathway" id="UPA00378"/>
<evidence type="ECO:0000256" key="15">
    <source>
        <dbReference type="ARBA" id="ARBA00045102"/>
    </source>
</evidence>
<comment type="similarity">
    <text evidence="5">Belongs to the TMTC family.</text>
</comment>
<comment type="catalytic activity">
    <reaction evidence="14">
        <text>a di-trans,poly-cis-dolichyl beta-D-mannosyl phosphate + L-threonyl-[protein] = 3-O-(alpha-D-mannosyl)-L-threonyl-[protein] + a di-trans,poly-cis-dolichyl phosphate + H(+)</text>
        <dbReference type="Rhea" id="RHEA:53396"/>
        <dbReference type="Rhea" id="RHEA-COMP:11060"/>
        <dbReference type="Rhea" id="RHEA-COMP:13547"/>
        <dbReference type="Rhea" id="RHEA-COMP:19498"/>
        <dbReference type="Rhea" id="RHEA-COMP:19501"/>
        <dbReference type="ChEBI" id="CHEBI:15378"/>
        <dbReference type="ChEBI" id="CHEBI:30013"/>
        <dbReference type="ChEBI" id="CHEBI:57683"/>
        <dbReference type="ChEBI" id="CHEBI:58211"/>
        <dbReference type="ChEBI" id="CHEBI:137323"/>
        <dbReference type="EC" id="2.4.1.109"/>
    </reaction>
</comment>
<comment type="catalytic activity">
    <reaction evidence="15">
        <text>a di-trans,poly-cis-dolichyl beta-D-mannosyl phosphate + L-seryl-[protein] = 3-O-(alpha-D-mannosyl)-L-seryl-[protein] + a di-trans,poly-cis-dolichyl phosphate + H(+)</text>
        <dbReference type="Rhea" id="RHEA:17377"/>
        <dbReference type="Rhea" id="RHEA-COMP:9863"/>
        <dbReference type="Rhea" id="RHEA-COMP:13546"/>
        <dbReference type="Rhea" id="RHEA-COMP:19498"/>
        <dbReference type="Rhea" id="RHEA-COMP:19501"/>
        <dbReference type="ChEBI" id="CHEBI:15378"/>
        <dbReference type="ChEBI" id="CHEBI:29999"/>
        <dbReference type="ChEBI" id="CHEBI:57683"/>
        <dbReference type="ChEBI" id="CHEBI:58211"/>
        <dbReference type="ChEBI" id="CHEBI:137321"/>
        <dbReference type="EC" id="2.4.1.109"/>
    </reaction>
</comment>
<dbReference type="InterPro" id="IPR013105">
    <property type="entry name" value="TPR_2"/>
</dbReference>
<evidence type="ECO:0000256" key="10">
    <source>
        <dbReference type="ARBA" id="ARBA00022803"/>
    </source>
</evidence>
<feature type="transmembrane region" description="Helical" evidence="17">
    <location>
        <begin position="43"/>
        <end position="64"/>
    </location>
</feature>
<feature type="repeat" description="TPR" evidence="16">
    <location>
        <begin position="517"/>
        <end position="550"/>
    </location>
</feature>
<evidence type="ECO:0000256" key="16">
    <source>
        <dbReference type="PROSITE-ProRule" id="PRU00339"/>
    </source>
</evidence>
<feature type="transmembrane region" description="Helical" evidence="17">
    <location>
        <begin position="164"/>
        <end position="180"/>
    </location>
</feature>
<feature type="domain" description="DUF1736" evidence="18">
    <location>
        <begin position="334"/>
        <end position="406"/>
    </location>
</feature>
<dbReference type="Gene3D" id="1.25.40.10">
    <property type="entry name" value="Tetratricopeptide repeat domain"/>
    <property type="match status" value="3"/>
</dbReference>
<dbReference type="PROSITE" id="PS50293">
    <property type="entry name" value="TPR_REGION"/>
    <property type="match status" value="1"/>
</dbReference>
<keyword evidence="8 17" id="KW-0812">Transmembrane</keyword>
<keyword evidence="7" id="KW-0808">Transferase</keyword>
<dbReference type="PANTHER" id="PTHR44227:SF3">
    <property type="entry name" value="PROTEIN O-MANNOSYL-TRANSFERASE TMTC4"/>
    <property type="match status" value="1"/>
</dbReference>
<reference evidence="20" key="1">
    <citation type="submission" date="2011-05" db="EMBL/GenBank/DDBJ databases">
        <authorList>
            <person name="Richards S.R."/>
            <person name="Qu J."/>
            <person name="Jiang H."/>
            <person name="Jhangiani S.N."/>
            <person name="Agravi P."/>
            <person name="Goodspeed R."/>
            <person name="Gross S."/>
            <person name="Mandapat C."/>
            <person name="Jackson L."/>
            <person name="Mathew T."/>
            <person name="Pu L."/>
            <person name="Thornton R."/>
            <person name="Saada N."/>
            <person name="Wilczek-Boney K.B."/>
            <person name="Lee S."/>
            <person name="Kovar C."/>
            <person name="Wu Y."/>
            <person name="Scherer S.E."/>
            <person name="Worley K.C."/>
            <person name="Muzny D.M."/>
            <person name="Gibbs R."/>
        </authorList>
    </citation>
    <scope>NUCLEOTIDE SEQUENCE</scope>
    <source>
        <strain evidence="20">Brora</strain>
    </source>
</reference>
<dbReference type="GO" id="GO:0016020">
    <property type="term" value="C:membrane"/>
    <property type="evidence" value="ECO:0007669"/>
    <property type="project" value="UniProtKB-SubCell"/>
</dbReference>
<dbReference type="HOGENOM" id="CLU_011615_2_0_1"/>
<dbReference type="InterPro" id="IPR013618">
    <property type="entry name" value="TMTC_DUF1736"/>
</dbReference>
<keyword evidence="10 16" id="KW-0802">TPR repeat</keyword>
<organism evidence="19 20">
    <name type="scientific">Strigamia maritima</name>
    <name type="common">European centipede</name>
    <name type="synonym">Geophilus maritimus</name>
    <dbReference type="NCBI Taxonomy" id="126957"/>
    <lineage>
        <taxon>Eukaryota</taxon>
        <taxon>Metazoa</taxon>
        <taxon>Ecdysozoa</taxon>
        <taxon>Arthropoda</taxon>
        <taxon>Myriapoda</taxon>
        <taxon>Chilopoda</taxon>
        <taxon>Pleurostigmophora</taxon>
        <taxon>Geophilomorpha</taxon>
        <taxon>Linotaeniidae</taxon>
        <taxon>Strigamia</taxon>
    </lineage>
</organism>
<proteinExistence type="inferred from homology"/>
<protein>
    <recommendedName>
        <fullName evidence="6">dolichyl-phosphate-mannose--protein mannosyltransferase</fullName>
        <ecNumber evidence="6">2.4.1.109</ecNumber>
    </recommendedName>
</protein>
<feature type="transmembrane region" description="Helical" evidence="17">
    <location>
        <begin position="138"/>
        <end position="157"/>
    </location>
</feature>
<evidence type="ECO:0000313" key="19">
    <source>
        <dbReference type="EnsemblMetazoa" id="SMAR008648-PA"/>
    </source>
</evidence>
<feature type="transmembrane region" description="Helical" evidence="17">
    <location>
        <begin position="435"/>
        <end position="461"/>
    </location>
</feature>
<dbReference type="InterPro" id="IPR011990">
    <property type="entry name" value="TPR-like_helical_dom_sf"/>
</dbReference>
<dbReference type="Pfam" id="PF13181">
    <property type="entry name" value="TPR_8"/>
    <property type="match status" value="2"/>
</dbReference>
<dbReference type="AlphaFoldDB" id="T1J4V1"/>
<evidence type="ECO:0000256" key="17">
    <source>
        <dbReference type="SAM" id="Phobius"/>
    </source>
</evidence>
<dbReference type="Pfam" id="PF07719">
    <property type="entry name" value="TPR_2"/>
    <property type="match status" value="1"/>
</dbReference>
<comment type="subcellular location">
    <subcellularLocation>
        <location evidence="3">Endoplasmic reticulum</location>
    </subcellularLocation>
    <subcellularLocation>
        <location evidence="2">Membrane</location>
        <topology evidence="2">Multi-pass membrane protein</topology>
    </subcellularLocation>
</comment>
<sequence length="768" mass="86698">MLTAKTIIDHNRNTTTTCSSLKSPTCRRDQPCRDSRYDDRSRVSWTWAGLVVAAASVLCFANSIDGQFVFDDSEAIVNNGDLKADVPWWNTFKNDFWGTRLTHNTSHKSYRPLTVLSFRMNALLSGGLHPWSFHVTNVLLHAVVSVLTLPVFAILLGSDQWTRATAFVCALLFAVHPVHTESVAGVVGRADLLCALFFFLAFLVYARACQTSGCCRPSTFSLPFVLVSLLLCGASMLCKEQGVTVIGLCSAYDIIIICRVDFIELLKPHSLISSDYGKWSPPQSPEHHKLSEVSLLTCSFGFLQDWVKPLVLRHVILLTAAVVMISARWHLMGSSPPTFQEVDNPASFANTFYERTINYNYLYSLNAWLLLAPVWLCFDWSMGCVPLIKSVSDMRILAVLLFWLFLCGLILAALFQSPTKERSIAHHPFSTSIEFFFRVGFVIAERVLYIPSAGFCLLVALGIKRLCLSFGQYTRVIHLCLGYLVFTSTLRCFQRSAQWHSEEILFKAGAQVCPLNAKVHYNIAKNAADAGFRELAISEYQEAIRLNPGYDQAMNNLANILKDQGELQVAERLLEHAISIRSDFAAAWMNLGIVQASLKKYHKAETSYLTAIQHRRRYPDCYYNLGNLYLDVRRFEDAYRAWRNATRLKPTHTSMICILGELDKAETVALEALQILPDEPSLHFNLANALGKTGRYSESERHFVEAIRLNPSTPSYYTNLGVLYHRWKKYTQAEIAYSQALKLNPSMKSARDNLELLRRTIAKQYMAT</sequence>
<evidence type="ECO:0000256" key="12">
    <source>
        <dbReference type="ARBA" id="ARBA00022989"/>
    </source>
</evidence>
<evidence type="ECO:0000256" key="13">
    <source>
        <dbReference type="ARBA" id="ARBA00023136"/>
    </source>
</evidence>
<dbReference type="GO" id="GO:0004169">
    <property type="term" value="F:dolichyl-phosphate-mannose-protein mannosyltransferase activity"/>
    <property type="evidence" value="ECO:0007669"/>
    <property type="project" value="UniProtKB-EC"/>
</dbReference>
<evidence type="ECO:0000256" key="9">
    <source>
        <dbReference type="ARBA" id="ARBA00022737"/>
    </source>
</evidence>
<dbReference type="PhylomeDB" id="T1J4V1"/>
<feature type="transmembrane region" description="Helical" evidence="17">
    <location>
        <begin position="186"/>
        <end position="206"/>
    </location>
</feature>
<evidence type="ECO:0000256" key="2">
    <source>
        <dbReference type="ARBA" id="ARBA00004141"/>
    </source>
</evidence>
<dbReference type="EMBL" id="JH431849">
    <property type="status" value="NOT_ANNOTATED_CDS"/>
    <property type="molecule type" value="Genomic_DNA"/>
</dbReference>
<comment type="pathway">
    <text evidence="4">Protein modification; protein glycosylation.</text>
</comment>
<evidence type="ECO:0000256" key="5">
    <source>
        <dbReference type="ARBA" id="ARBA00007882"/>
    </source>
</evidence>
<dbReference type="Pfam" id="PF13374">
    <property type="entry name" value="TPR_10"/>
    <property type="match status" value="1"/>
</dbReference>
<dbReference type="GO" id="GO:0005783">
    <property type="term" value="C:endoplasmic reticulum"/>
    <property type="evidence" value="ECO:0007669"/>
    <property type="project" value="UniProtKB-SubCell"/>
</dbReference>
<evidence type="ECO:0000256" key="8">
    <source>
        <dbReference type="ARBA" id="ARBA00022692"/>
    </source>
</evidence>
<keyword evidence="9" id="KW-0677">Repeat</keyword>
<dbReference type="eggNOG" id="KOG1124">
    <property type="taxonomic scope" value="Eukaryota"/>
</dbReference>
<dbReference type="STRING" id="126957.T1J4V1"/>
<feature type="repeat" description="TPR" evidence="16">
    <location>
        <begin position="619"/>
        <end position="652"/>
    </location>
</feature>
<keyword evidence="20" id="KW-1185">Reference proteome</keyword>
<keyword evidence="12 17" id="KW-1133">Transmembrane helix</keyword>
<keyword evidence="13 17" id="KW-0472">Membrane</keyword>
<feature type="transmembrane region" description="Helical" evidence="17">
    <location>
        <begin position="218"/>
        <end position="237"/>
    </location>
</feature>
<evidence type="ECO:0000256" key="3">
    <source>
        <dbReference type="ARBA" id="ARBA00004240"/>
    </source>
</evidence>
<evidence type="ECO:0000256" key="14">
    <source>
        <dbReference type="ARBA" id="ARBA00045085"/>
    </source>
</evidence>
<dbReference type="Pfam" id="PF00515">
    <property type="entry name" value="TPR_1"/>
    <property type="match status" value="1"/>
</dbReference>
<dbReference type="SUPFAM" id="SSF48452">
    <property type="entry name" value="TPR-like"/>
    <property type="match status" value="2"/>
</dbReference>
<accession>T1J4V1</accession>